<feature type="compositionally biased region" description="Pro residues" evidence="1">
    <location>
        <begin position="489"/>
        <end position="498"/>
    </location>
</feature>
<feature type="compositionally biased region" description="Low complexity" evidence="1">
    <location>
        <begin position="420"/>
        <end position="437"/>
    </location>
</feature>
<feature type="compositionally biased region" description="Basic and acidic residues" evidence="1">
    <location>
        <begin position="329"/>
        <end position="369"/>
    </location>
</feature>
<accession>A0A5C3LL29</accession>
<sequence length="541" mass="59550">MAKSKGKPKLGNIKVYKKPSDKQFLVVTNPWHENQLEKLKYKDVIGWFEVMLRDKYPAKGFRPNAVYFMRTRSDIIVELPGDVEINEYLGAHAYGRFLPPSHISPRDKEMHAEAHVYEYNYAKFNDPNKTGWTEYVDYTAIRPNFPVRSPYPVSLPAPQLPPMEVGHALPIPEAVMVMLREREAKMKEGSLLAESLIAEAFAAMERPSVQPSVPPSPAPVSMAAPAQVLVPMPTRIPAPTPAPSTLSPTLAPPSANDSLFTPYAPPSHHPAHTRYPSVNAGRVPTRETAGPCASSSKVEIQKEEEKVQDPRKTLDPRRRAAAIDLVREDSRYSEDTGGLDLRRSESNNMKAKSEPRDLPGRKKMGKLDPYEEDEVAASLLRSPTTDTIRELSVADSEIDIDVGVKPEEDTSKRESTRHLSSMPSAGPSLSPSSTSRPPSIPRRRCIKPSPVSTSSTPRRQPEPSRSGQSEPATEIGRVKLEPMDIDLPLPLPRPPPLPKRSAFRAALMDGGAAGGGKRGRVKAEPVDQTGGLFLVSCWTIG</sequence>
<feature type="compositionally biased region" description="Low complexity" evidence="1">
    <location>
        <begin position="447"/>
        <end position="458"/>
    </location>
</feature>
<evidence type="ECO:0000313" key="3">
    <source>
        <dbReference type="Proteomes" id="UP000308652"/>
    </source>
</evidence>
<gene>
    <name evidence="2" type="ORF">BDQ12DRAFT_408590</name>
</gene>
<feature type="compositionally biased region" description="Basic and acidic residues" evidence="1">
    <location>
        <begin position="299"/>
        <end position="314"/>
    </location>
</feature>
<feature type="region of interest" description="Disordered" evidence="1">
    <location>
        <begin position="284"/>
        <end position="314"/>
    </location>
</feature>
<feature type="region of interest" description="Disordered" evidence="1">
    <location>
        <begin position="329"/>
        <end position="501"/>
    </location>
</feature>
<organism evidence="2 3">
    <name type="scientific">Crucibulum laeve</name>
    <dbReference type="NCBI Taxonomy" id="68775"/>
    <lineage>
        <taxon>Eukaryota</taxon>
        <taxon>Fungi</taxon>
        <taxon>Dikarya</taxon>
        <taxon>Basidiomycota</taxon>
        <taxon>Agaricomycotina</taxon>
        <taxon>Agaricomycetes</taxon>
        <taxon>Agaricomycetidae</taxon>
        <taxon>Agaricales</taxon>
        <taxon>Agaricineae</taxon>
        <taxon>Nidulariaceae</taxon>
        <taxon>Crucibulum</taxon>
    </lineage>
</organism>
<reference evidence="2 3" key="1">
    <citation type="journal article" date="2019" name="Nat. Ecol. Evol.">
        <title>Megaphylogeny resolves global patterns of mushroom evolution.</title>
        <authorList>
            <person name="Varga T."/>
            <person name="Krizsan K."/>
            <person name="Foldi C."/>
            <person name="Dima B."/>
            <person name="Sanchez-Garcia M."/>
            <person name="Sanchez-Ramirez S."/>
            <person name="Szollosi G.J."/>
            <person name="Szarkandi J.G."/>
            <person name="Papp V."/>
            <person name="Albert L."/>
            <person name="Andreopoulos W."/>
            <person name="Angelini C."/>
            <person name="Antonin V."/>
            <person name="Barry K.W."/>
            <person name="Bougher N.L."/>
            <person name="Buchanan P."/>
            <person name="Buyck B."/>
            <person name="Bense V."/>
            <person name="Catcheside P."/>
            <person name="Chovatia M."/>
            <person name="Cooper J."/>
            <person name="Damon W."/>
            <person name="Desjardin D."/>
            <person name="Finy P."/>
            <person name="Geml J."/>
            <person name="Haridas S."/>
            <person name="Hughes K."/>
            <person name="Justo A."/>
            <person name="Karasinski D."/>
            <person name="Kautmanova I."/>
            <person name="Kiss B."/>
            <person name="Kocsube S."/>
            <person name="Kotiranta H."/>
            <person name="LaButti K.M."/>
            <person name="Lechner B.E."/>
            <person name="Liimatainen K."/>
            <person name="Lipzen A."/>
            <person name="Lukacs Z."/>
            <person name="Mihaltcheva S."/>
            <person name="Morgado L.N."/>
            <person name="Niskanen T."/>
            <person name="Noordeloos M.E."/>
            <person name="Ohm R.A."/>
            <person name="Ortiz-Santana B."/>
            <person name="Ovrebo C."/>
            <person name="Racz N."/>
            <person name="Riley R."/>
            <person name="Savchenko A."/>
            <person name="Shiryaev A."/>
            <person name="Soop K."/>
            <person name="Spirin V."/>
            <person name="Szebenyi C."/>
            <person name="Tomsovsky M."/>
            <person name="Tulloss R.E."/>
            <person name="Uehling J."/>
            <person name="Grigoriev I.V."/>
            <person name="Vagvolgyi C."/>
            <person name="Papp T."/>
            <person name="Martin F.M."/>
            <person name="Miettinen O."/>
            <person name="Hibbett D.S."/>
            <person name="Nagy L.G."/>
        </authorList>
    </citation>
    <scope>NUCLEOTIDE SEQUENCE [LARGE SCALE GENOMIC DNA]</scope>
    <source>
        <strain evidence="2 3">CBS 166.37</strain>
    </source>
</reference>
<name>A0A5C3LL29_9AGAR</name>
<protein>
    <submittedName>
        <fullName evidence="2">Uncharacterized protein</fullName>
    </submittedName>
</protein>
<evidence type="ECO:0000313" key="2">
    <source>
        <dbReference type="EMBL" id="TFK33560.1"/>
    </source>
</evidence>
<dbReference type="EMBL" id="ML213646">
    <property type="protein sequence ID" value="TFK33560.1"/>
    <property type="molecule type" value="Genomic_DNA"/>
</dbReference>
<keyword evidence="3" id="KW-1185">Reference proteome</keyword>
<feature type="compositionally biased region" description="Basic and acidic residues" evidence="1">
    <location>
        <begin position="402"/>
        <end position="417"/>
    </location>
</feature>
<dbReference type="AlphaFoldDB" id="A0A5C3LL29"/>
<dbReference type="Proteomes" id="UP000308652">
    <property type="component" value="Unassembled WGS sequence"/>
</dbReference>
<proteinExistence type="predicted"/>
<dbReference type="OrthoDB" id="2996389at2759"/>
<evidence type="ECO:0000256" key="1">
    <source>
        <dbReference type="SAM" id="MobiDB-lite"/>
    </source>
</evidence>